<evidence type="ECO:0000313" key="3">
    <source>
        <dbReference type="Proteomes" id="UP000746747"/>
    </source>
</evidence>
<dbReference type="AlphaFoldDB" id="A0A8J2LWE9"/>
<accession>A0A8J2LWE9</accession>
<name>A0A8J2LWE9_9BILA</name>
<feature type="region of interest" description="Disordered" evidence="1">
    <location>
        <begin position="120"/>
        <end position="140"/>
    </location>
</feature>
<dbReference type="OrthoDB" id="5877032at2759"/>
<dbReference type="EMBL" id="CAKAEH010000156">
    <property type="protein sequence ID" value="CAG9530076.1"/>
    <property type="molecule type" value="Genomic_DNA"/>
</dbReference>
<keyword evidence="3" id="KW-1185">Reference proteome</keyword>
<organism evidence="2 3">
    <name type="scientific">Cercopithifilaria johnstoni</name>
    <dbReference type="NCBI Taxonomy" id="2874296"/>
    <lineage>
        <taxon>Eukaryota</taxon>
        <taxon>Metazoa</taxon>
        <taxon>Ecdysozoa</taxon>
        <taxon>Nematoda</taxon>
        <taxon>Chromadorea</taxon>
        <taxon>Rhabditida</taxon>
        <taxon>Spirurina</taxon>
        <taxon>Spiruromorpha</taxon>
        <taxon>Filarioidea</taxon>
        <taxon>Onchocercidae</taxon>
        <taxon>Cercopithifilaria</taxon>
    </lineage>
</organism>
<dbReference type="Proteomes" id="UP000746747">
    <property type="component" value="Unassembled WGS sequence"/>
</dbReference>
<gene>
    <name evidence="2" type="ORF">CJOHNSTONI_LOCUS603</name>
</gene>
<sequence length="163" mass="18016">MMGIARNYDSDYNTFQAFKISRSGTNVTIDYGSNGTGKSISNTIMTIPNMELSIITIKLLARLIAFQLLLLSLLPVTVVTDELLNARCQTMCLHQLEIASGVRKHTIVGNLKMPDQLMMMIDNDDNGNDDDNDGDNNDNDDKVTMISVAELANNNHNNSNALY</sequence>
<evidence type="ECO:0000256" key="1">
    <source>
        <dbReference type="SAM" id="MobiDB-lite"/>
    </source>
</evidence>
<protein>
    <submittedName>
        <fullName evidence="2">Uncharacterized protein</fullName>
    </submittedName>
</protein>
<proteinExistence type="predicted"/>
<evidence type="ECO:0000313" key="2">
    <source>
        <dbReference type="EMBL" id="CAG9530076.1"/>
    </source>
</evidence>
<reference evidence="2" key="1">
    <citation type="submission" date="2021-09" db="EMBL/GenBank/DDBJ databases">
        <authorList>
            <consortium name="Pathogen Informatics"/>
        </authorList>
    </citation>
    <scope>NUCLEOTIDE SEQUENCE</scope>
</reference>
<comment type="caution">
    <text evidence="2">The sequence shown here is derived from an EMBL/GenBank/DDBJ whole genome shotgun (WGS) entry which is preliminary data.</text>
</comment>
<feature type="compositionally biased region" description="Acidic residues" evidence="1">
    <location>
        <begin position="122"/>
        <end position="138"/>
    </location>
</feature>